<accession>A0A7U6GKT2</accession>
<dbReference type="KEGG" id="tbn:TBH_C2600"/>
<evidence type="ECO:0000256" key="2">
    <source>
        <dbReference type="ARBA" id="ARBA00022975"/>
    </source>
</evidence>
<evidence type="ECO:0000313" key="5">
    <source>
        <dbReference type="EMBL" id="BAO45506.1"/>
    </source>
</evidence>
<dbReference type="GO" id="GO:0004038">
    <property type="term" value="F:allantoinase activity"/>
    <property type="evidence" value="ECO:0007669"/>
    <property type="project" value="TreeGrafter"/>
</dbReference>
<dbReference type="Gene3D" id="3.20.20.140">
    <property type="entry name" value="Metal-dependent hydrolases"/>
    <property type="match status" value="1"/>
</dbReference>
<dbReference type="InterPro" id="IPR050138">
    <property type="entry name" value="DHOase/Allantoinase_Hydrolase"/>
</dbReference>
<dbReference type="EMBL" id="AP012273">
    <property type="protein sequence ID" value="BAO45506.1"/>
    <property type="molecule type" value="Genomic_DNA"/>
</dbReference>
<dbReference type="NCBIfam" id="TIGR00857">
    <property type="entry name" value="pyrC_multi"/>
    <property type="match status" value="1"/>
</dbReference>
<dbReference type="InterPro" id="IPR013108">
    <property type="entry name" value="Amidohydro_3"/>
</dbReference>
<dbReference type="Gene3D" id="2.30.40.10">
    <property type="entry name" value="Urease, subunit C, domain 1"/>
    <property type="match status" value="1"/>
</dbReference>
<reference evidence="5 6" key="1">
    <citation type="journal article" date="2014" name="PLoS ONE">
        <title>Physiological and genomic features of a novel sulfur-oxidizing gammaproteobacterium belonging to a previously uncultivated symbiotic lineage isolated from a hydrothermal vent.</title>
        <authorList>
            <person name="Nunoura T."/>
            <person name="Takaki Y."/>
            <person name="Kazama H."/>
            <person name="Kakuta J."/>
            <person name="Shimamura S."/>
            <person name="Makita H."/>
            <person name="Hirai M."/>
            <person name="Miyazaki M."/>
            <person name="Takai K."/>
        </authorList>
    </citation>
    <scope>NUCLEOTIDE SEQUENCE [LARGE SCALE GENOMIC DNA]</scope>
    <source>
        <strain evidence="5 6">Hiromi1</strain>
    </source>
</reference>
<dbReference type="Pfam" id="PF12890">
    <property type="entry name" value="DHOase"/>
    <property type="match status" value="1"/>
</dbReference>
<evidence type="ECO:0000313" key="6">
    <source>
        <dbReference type="Proteomes" id="UP000031631"/>
    </source>
</evidence>
<dbReference type="RefSeq" id="WP_041069224.1">
    <property type="nucleotide sequence ID" value="NZ_AP012273.1"/>
</dbReference>
<evidence type="ECO:0000259" key="3">
    <source>
        <dbReference type="Pfam" id="PF07969"/>
    </source>
</evidence>
<protein>
    <submittedName>
        <fullName evidence="5">Dihydroorotase</fullName>
        <ecNumber evidence="5">3.5.2.3</ecNumber>
    </submittedName>
</protein>
<evidence type="ECO:0000256" key="1">
    <source>
        <dbReference type="ARBA" id="ARBA00022833"/>
    </source>
</evidence>
<evidence type="ECO:0000259" key="4">
    <source>
        <dbReference type="Pfam" id="PF12890"/>
    </source>
</evidence>
<dbReference type="Pfam" id="PF07969">
    <property type="entry name" value="Amidohydro_3"/>
    <property type="match status" value="1"/>
</dbReference>
<dbReference type="Proteomes" id="UP000031631">
    <property type="component" value="Chromosome"/>
</dbReference>
<dbReference type="InterPro" id="IPR004722">
    <property type="entry name" value="DHOase"/>
</dbReference>
<dbReference type="PANTHER" id="PTHR43668">
    <property type="entry name" value="ALLANTOINASE"/>
    <property type="match status" value="1"/>
</dbReference>
<gene>
    <name evidence="5" type="ORF">TBH_C2600</name>
</gene>
<dbReference type="InterPro" id="IPR032466">
    <property type="entry name" value="Metal_Hydrolase"/>
</dbReference>
<keyword evidence="5" id="KW-0378">Hydrolase</keyword>
<dbReference type="EC" id="3.5.2.3" evidence="5"/>
<keyword evidence="2" id="KW-0665">Pyrimidine biosynthesis</keyword>
<keyword evidence="1" id="KW-0862">Zinc</keyword>
<dbReference type="GO" id="GO:0006221">
    <property type="term" value="P:pyrimidine nucleotide biosynthetic process"/>
    <property type="evidence" value="ECO:0007669"/>
    <property type="project" value="UniProtKB-KW"/>
</dbReference>
<dbReference type="GO" id="GO:0004151">
    <property type="term" value="F:dihydroorotase activity"/>
    <property type="evidence" value="ECO:0007669"/>
    <property type="project" value="UniProtKB-EC"/>
</dbReference>
<proteinExistence type="predicted"/>
<dbReference type="PANTHER" id="PTHR43668:SF2">
    <property type="entry name" value="ALLANTOINASE"/>
    <property type="match status" value="1"/>
</dbReference>
<dbReference type="SUPFAM" id="SSF51338">
    <property type="entry name" value="Composite domain of metallo-dependent hydrolases"/>
    <property type="match status" value="1"/>
</dbReference>
<dbReference type="NCBIfam" id="NF005791">
    <property type="entry name" value="PRK07627.1"/>
    <property type="match status" value="1"/>
</dbReference>
<name>A0A7U6GKT2_9GAMM</name>
<dbReference type="CDD" id="cd01317">
    <property type="entry name" value="DHOase_IIa"/>
    <property type="match status" value="1"/>
</dbReference>
<feature type="domain" description="Dihydroorotase catalytic" evidence="4">
    <location>
        <begin position="51"/>
        <end position="236"/>
    </location>
</feature>
<feature type="domain" description="Amidohydrolase 3" evidence="3">
    <location>
        <begin position="343"/>
        <end position="421"/>
    </location>
</feature>
<organism evidence="5 6">
    <name type="scientific">Thiolapillus brandeum</name>
    <dbReference type="NCBI Taxonomy" id="1076588"/>
    <lineage>
        <taxon>Bacteria</taxon>
        <taxon>Pseudomonadati</taxon>
        <taxon>Pseudomonadota</taxon>
        <taxon>Gammaproteobacteria</taxon>
        <taxon>Chromatiales</taxon>
        <taxon>Sedimenticolaceae</taxon>
        <taxon>Thiolapillus</taxon>
    </lineage>
</organism>
<dbReference type="GO" id="GO:0006145">
    <property type="term" value="P:purine nucleobase catabolic process"/>
    <property type="evidence" value="ECO:0007669"/>
    <property type="project" value="TreeGrafter"/>
</dbReference>
<dbReference type="GO" id="GO:0005737">
    <property type="term" value="C:cytoplasm"/>
    <property type="evidence" value="ECO:0007669"/>
    <property type="project" value="TreeGrafter"/>
</dbReference>
<dbReference type="SUPFAM" id="SSF51556">
    <property type="entry name" value="Metallo-dependent hydrolases"/>
    <property type="match status" value="1"/>
</dbReference>
<dbReference type="AlphaFoldDB" id="A0A7U6GKT2"/>
<dbReference type="InterPro" id="IPR011059">
    <property type="entry name" value="Metal-dep_hydrolase_composite"/>
</dbReference>
<dbReference type="GO" id="GO:0046872">
    <property type="term" value="F:metal ion binding"/>
    <property type="evidence" value="ECO:0007669"/>
    <property type="project" value="InterPro"/>
</dbReference>
<dbReference type="OrthoDB" id="5687299at2"/>
<sequence length="427" mass="45816">MNRIHIRGGRLIDPANAIDAERDLWLEHGKVLAVGEAPADFKPDQIIDARGKIVCPGLIDLGVHLREPGQEHKGTIGSEGRAAARGGITTLVCMPDTQPVIDTPAVWELIRRRAKACGNARVLAIGALTHELAGEQLAEMGALKRAGCVAVSNTRRPMANTLVTRHALEYASTFSLPVILCSEDPHLKAGGCVHEGAVASRLGLPGIPAAAETVAVARDLALTEHTGCRSHFHTLSTGRAIEMIRQARQGGAKLTAGVAIHQLFLMDQDVADFNTACHVDPPLRTQSDRDRLRQALRDGDIQVICSNHQPHEADAKTEPFPLTAPGISGLETLLPLSLKLVEEGLLDLATAIAALTSGPARVLDLPLGRLDPGRSADICIFDPEAIWKLDPETMASQGKNTPFAGWEFRGRVTHTLFEGRLTWSIDS</sequence>
<dbReference type="InterPro" id="IPR024403">
    <property type="entry name" value="DHOase_cat"/>
</dbReference>
<keyword evidence="6" id="KW-1185">Reference proteome</keyword>